<dbReference type="Proteomes" id="UP000501914">
    <property type="component" value="Chromosome"/>
</dbReference>
<dbReference type="Pfam" id="PF00535">
    <property type="entry name" value="Glycos_transf_2"/>
    <property type="match status" value="1"/>
</dbReference>
<evidence type="ECO:0000313" key="6">
    <source>
        <dbReference type="Proteomes" id="UP000501914"/>
    </source>
</evidence>
<protein>
    <submittedName>
        <fullName evidence="5">Glycosyltransferase</fullName>
    </submittedName>
</protein>
<reference evidence="5 6" key="1">
    <citation type="submission" date="2020-02" db="EMBL/GenBank/DDBJ databases">
        <title>Genome sequencing, annotation and comparative genomic analysis of Bacillus tequilensis EA-CB0015, an effective biological control agent against Pseudocercospora fijiensis in banana plants.</title>
        <authorList>
            <person name="Cuellar-Gaviria T.Z."/>
            <person name="Ju K.-S."/>
            <person name="Villegas-Escobar V."/>
        </authorList>
    </citation>
    <scope>NUCLEOTIDE SEQUENCE [LARGE SCALE GENOMIC DNA]</scope>
    <source>
        <strain evidence="5 6">EA-CB0015</strain>
    </source>
</reference>
<evidence type="ECO:0000256" key="1">
    <source>
        <dbReference type="ARBA" id="ARBA00006739"/>
    </source>
</evidence>
<dbReference type="Gene3D" id="3.90.550.10">
    <property type="entry name" value="Spore Coat Polysaccharide Biosynthesis Protein SpsA, Chain A"/>
    <property type="match status" value="1"/>
</dbReference>
<comment type="similarity">
    <text evidence="1">Belongs to the glycosyltransferase 2 family.</text>
</comment>
<organism evidence="5 6">
    <name type="scientific">Bacillus tequilensis</name>
    <dbReference type="NCBI Taxonomy" id="227866"/>
    <lineage>
        <taxon>Bacteria</taxon>
        <taxon>Bacillati</taxon>
        <taxon>Bacillota</taxon>
        <taxon>Bacilli</taxon>
        <taxon>Bacillales</taxon>
        <taxon>Bacillaceae</taxon>
        <taxon>Bacillus</taxon>
    </lineage>
</organism>
<name>A0A6H0WMN4_9BACI</name>
<dbReference type="CDD" id="cd00761">
    <property type="entry name" value="Glyco_tranf_GTA_type"/>
    <property type="match status" value="1"/>
</dbReference>
<sequence>MTPLVSVIVPMYNVEPFIEECIDSLQRQTLSDIEIILVNDGSPDRSGELAENYAKRDARIRVIHQTNGGLSAARNAGIRAAKGTYIGFVDGDDYVSSDMFQRLIEEAEQNQLDIAGCGFYKQSADGQTYVPPQLDTNRVLTKPEIAERLKHAHETRFIWYVWRYVYRRELLDRTNLMFAEDIRFAEDSPFNLSAFCGAKRVKMLDEGLYIYRENPNSLTEVPYKPAMDEQIQKQYQAKMAFYNQHGLAGACKEDLNVYICRHQLPMLLANACASPNPPKDIKKQIRRILSYHMVRQAVRHTPVQHKQLLRGERLVLALCKWRLIFLIKLFFEQRGTMKGSAKQA</sequence>
<feature type="domain" description="Glycosyltransferase 2-like" evidence="4">
    <location>
        <begin position="6"/>
        <end position="148"/>
    </location>
</feature>
<evidence type="ECO:0000259" key="4">
    <source>
        <dbReference type="Pfam" id="PF00535"/>
    </source>
</evidence>
<dbReference type="PANTHER" id="PTHR22916:SF51">
    <property type="entry name" value="GLYCOSYLTRANSFERASE EPSH-RELATED"/>
    <property type="match status" value="1"/>
</dbReference>
<dbReference type="AlphaFoldDB" id="A0A6H0WMN4"/>
<keyword evidence="3 5" id="KW-0808">Transferase</keyword>
<dbReference type="PANTHER" id="PTHR22916">
    <property type="entry name" value="GLYCOSYLTRANSFERASE"/>
    <property type="match status" value="1"/>
</dbReference>
<gene>
    <name evidence="5" type="ORF">G4P54_17610</name>
</gene>
<dbReference type="GO" id="GO:0016757">
    <property type="term" value="F:glycosyltransferase activity"/>
    <property type="evidence" value="ECO:0007669"/>
    <property type="project" value="UniProtKB-KW"/>
</dbReference>
<evidence type="ECO:0000313" key="5">
    <source>
        <dbReference type="EMBL" id="QIW81468.1"/>
    </source>
</evidence>
<dbReference type="SUPFAM" id="SSF53448">
    <property type="entry name" value="Nucleotide-diphospho-sugar transferases"/>
    <property type="match status" value="1"/>
</dbReference>
<dbReference type="KEGG" id="bteq:G4P54_17610"/>
<dbReference type="InterPro" id="IPR001173">
    <property type="entry name" value="Glyco_trans_2-like"/>
</dbReference>
<accession>A0A6H0WMN4</accession>
<proteinExistence type="inferred from homology"/>
<keyword evidence="6" id="KW-1185">Reference proteome</keyword>
<evidence type="ECO:0000256" key="2">
    <source>
        <dbReference type="ARBA" id="ARBA00022676"/>
    </source>
</evidence>
<evidence type="ECO:0000256" key="3">
    <source>
        <dbReference type="ARBA" id="ARBA00022679"/>
    </source>
</evidence>
<keyword evidence="2" id="KW-0328">Glycosyltransferase</keyword>
<dbReference type="RefSeq" id="WP_167873385.1">
    <property type="nucleotide sequence ID" value="NZ_CP048852.1"/>
</dbReference>
<dbReference type="InterPro" id="IPR029044">
    <property type="entry name" value="Nucleotide-diphossugar_trans"/>
</dbReference>
<dbReference type="EMBL" id="CP048852">
    <property type="protein sequence ID" value="QIW81468.1"/>
    <property type="molecule type" value="Genomic_DNA"/>
</dbReference>